<feature type="region of interest" description="Disordered" evidence="1">
    <location>
        <begin position="70"/>
        <end position="100"/>
    </location>
</feature>
<protein>
    <submittedName>
        <fullName evidence="3">Endonuclease, Uma2 family (Restriction endonuclease fold)</fullName>
    </submittedName>
</protein>
<sequence length="205" mass="23066">MSELRQPPKRMTPAEFFDWQVEQDRNYELVDGFPVLAPKAMTGASRRHDTITVNILAFLRYQLRGKPCRPHTADMTVTNPNGNVRRPDITIDCKEGPDRSMETVEPRVLVEVLSPSTMAFDRFRKVEEYKTNDAIRVVLLVASETAEVIVWRRMPGSAGPEAWRSEIVEGLEARIALPEIGCELPLSEIYEGTGVTNAPTNRPAS</sequence>
<name>A0A1W2DS18_9HYPH</name>
<evidence type="ECO:0000313" key="3">
    <source>
        <dbReference type="EMBL" id="SMD00325.1"/>
    </source>
</evidence>
<feature type="compositionally biased region" description="Basic and acidic residues" evidence="1">
    <location>
        <begin position="85"/>
        <end position="100"/>
    </location>
</feature>
<dbReference type="Pfam" id="PF05685">
    <property type="entry name" value="Uma2"/>
    <property type="match status" value="1"/>
</dbReference>
<keyword evidence="3" id="KW-0540">Nuclease</keyword>
<dbReference type="STRING" id="937218.SAMN06297251_11776"/>
<keyword evidence="3" id="KW-0255">Endonuclease</keyword>
<dbReference type="Proteomes" id="UP000192656">
    <property type="component" value="Unassembled WGS sequence"/>
</dbReference>
<evidence type="ECO:0000256" key="1">
    <source>
        <dbReference type="SAM" id="MobiDB-lite"/>
    </source>
</evidence>
<keyword evidence="4" id="KW-1185">Reference proteome</keyword>
<dbReference type="InterPro" id="IPR008538">
    <property type="entry name" value="Uma2"/>
</dbReference>
<dbReference type="OrthoDB" id="155284at2"/>
<feature type="domain" description="Putative restriction endonuclease" evidence="2">
    <location>
        <begin position="14"/>
        <end position="168"/>
    </location>
</feature>
<evidence type="ECO:0000259" key="2">
    <source>
        <dbReference type="Pfam" id="PF05685"/>
    </source>
</evidence>
<dbReference type="AlphaFoldDB" id="A0A1W2DS18"/>
<evidence type="ECO:0000313" key="4">
    <source>
        <dbReference type="Proteomes" id="UP000192656"/>
    </source>
</evidence>
<dbReference type="InterPro" id="IPR011335">
    <property type="entry name" value="Restrct_endonuc-II-like"/>
</dbReference>
<dbReference type="Gene3D" id="3.90.1570.10">
    <property type="entry name" value="tt1808, chain A"/>
    <property type="match status" value="1"/>
</dbReference>
<gene>
    <name evidence="3" type="ORF">SAMN06297251_11776</name>
</gene>
<proteinExistence type="predicted"/>
<dbReference type="EMBL" id="FWXR01000017">
    <property type="protein sequence ID" value="SMD00325.1"/>
    <property type="molecule type" value="Genomic_DNA"/>
</dbReference>
<dbReference type="GO" id="GO:0004519">
    <property type="term" value="F:endonuclease activity"/>
    <property type="evidence" value="ECO:0007669"/>
    <property type="project" value="UniProtKB-KW"/>
</dbReference>
<dbReference type="RefSeq" id="WP_084411622.1">
    <property type="nucleotide sequence ID" value="NZ_FWXR01000017.1"/>
</dbReference>
<dbReference type="PANTHER" id="PTHR36558:SF1">
    <property type="entry name" value="RESTRICTION ENDONUCLEASE DOMAIN-CONTAINING PROTEIN-RELATED"/>
    <property type="match status" value="1"/>
</dbReference>
<dbReference type="SUPFAM" id="SSF52980">
    <property type="entry name" value="Restriction endonuclease-like"/>
    <property type="match status" value="1"/>
</dbReference>
<keyword evidence="3" id="KW-0378">Hydrolase</keyword>
<organism evidence="3 4">
    <name type="scientific">Fulvimarina manganoxydans</name>
    <dbReference type="NCBI Taxonomy" id="937218"/>
    <lineage>
        <taxon>Bacteria</taxon>
        <taxon>Pseudomonadati</taxon>
        <taxon>Pseudomonadota</taxon>
        <taxon>Alphaproteobacteria</taxon>
        <taxon>Hyphomicrobiales</taxon>
        <taxon>Aurantimonadaceae</taxon>
        <taxon>Fulvimarina</taxon>
    </lineage>
</organism>
<dbReference type="InterPro" id="IPR012296">
    <property type="entry name" value="Nuclease_put_TT1808"/>
</dbReference>
<accession>A0A1W2DS18</accession>
<dbReference type="PANTHER" id="PTHR36558">
    <property type="entry name" value="GLR1098 PROTEIN"/>
    <property type="match status" value="1"/>
</dbReference>
<reference evidence="3 4" key="1">
    <citation type="submission" date="2017-04" db="EMBL/GenBank/DDBJ databases">
        <authorList>
            <person name="Afonso C.L."/>
            <person name="Miller P.J."/>
            <person name="Scott M.A."/>
            <person name="Spackman E."/>
            <person name="Goraichik I."/>
            <person name="Dimitrov K.M."/>
            <person name="Suarez D.L."/>
            <person name="Swayne D.E."/>
        </authorList>
    </citation>
    <scope>NUCLEOTIDE SEQUENCE [LARGE SCALE GENOMIC DNA]</scope>
    <source>
        <strain evidence="3 4">CGMCC 1.10972</strain>
    </source>
</reference>
<dbReference type="CDD" id="cd06260">
    <property type="entry name" value="DUF820-like"/>
    <property type="match status" value="1"/>
</dbReference>